<dbReference type="RefSeq" id="WP_184265667.1">
    <property type="nucleotide sequence ID" value="NZ_JACHKY010000001.1"/>
</dbReference>
<organism evidence="1 2">
    <name type="scientific">Brevundimonas bullata</name>
    <dbReference type="NCBI Taxonomy" id="13160"/>
    <lineage>
        <taxon>Bacteria</taxon>
        <taxon>Pseudomonadati</taxon>
        <taxon>Pseudomonadota</taxon>
        <taxon>Alphaproteobacteria</taxon>
        <taxon>Caulobacterales</taxon>
        <taxon>Caulobacteraceae</taxon>
        <taxon>Brevundimonas</taxon>
    </lineage>
</organism>
<sequence length="416" mass="44507">MFEFGRDLRRLFEKARDSDDLGWLELIGVGLVEVEARQQTVDAGRVSCPRPHDASLRASALWREHARRCGAAASLEKAESAAREAVRHAHNDDETIRATLELCQSGMLAFDLCGDPARLNAVLALLAALPVARRGDTAAAVAALHARLRARQASISGETATLQEAAALLDGALHGLRGQQRALEDDLRLDRAALMLEAGLAARDPRMLDQAGADLRALVEAATPEQRPLSRARALALCAAGMAALAAIAGDVTARDQAHALFDAAADQFTPDHSPLDWAAIQVLRAERETLPLLVLVQAEALTEGGGLILGALAHERRVAQETTRAGSIGDLTALLEIETGLRRRLTRPSVVSTPLDWVSDQIGMARIALARARWTGQTPRELGLMLIEAAATAREYGAPALAQRAERLTPKTETA</sequence>
<dbReference type="EMBL" id="JACHKY010000001">
    <property type="protein sequence ID" value="MBB4796357.1"/>
    <property type="molecule type" value="Genomic_DNA"/>
</dbReference>
<dbReference type="Proteomes" id="UP000539957">
    <property type="component" value="Unassembled WGS sequence"/>
</dbReference>
<comment type="caution">
    <text evidence="1">The sequence shown here is derived from an EMBL/GenBank/DDBJ whole genome shotgun (WGS) entry which is preliminary data.</text>
</comment>
<reference evidence="1 2" key="1">
    <citation type="submission" date="2020-08" db="EMBL/GenBank/DDBJ databases">
        <title>Functional genomics of gut bacteria from endangered species of beetles.</title>
        <authorList>
            <person name="Carlos-Shanley C."/>
        </authorList>
    </citation>
    <scope>NUCLEOTIDE SEQUENCE [LARGE SCALE GENOMIC DNA]</scope>
    <source>
        <strain evidence="1 2">S00123</strain>
    </source>
</reference>
<gene>
    <name evidence="1" type="ORF">HNP32_000071</name>
</gene>
<keyword evidence="2" id="KW-1185">Reference proteome</keyword>
<name>A0A7W7IL69_9CAUL</name>
<proteinExistence type="predicted"/>
<evidence type="ECO:0000313" key="1">
    <source>
        <dbReference type="EMBL" id="MBB4796357.1"/>
    </source>
</evidence>
<accession>A0A7W7IL69</accession>
<evidence type="ECO:0000313" key="2">
    <source>
        <dbReference type="Proteomes" id="UP000539957"/>
    </source>
</evidence>
<protein>
    <submittedName>
        <fullName evidence="1">Uncharacterized protein</fullName>
    </submittedName>
</protein>
<dbReference type="AlphaFoldDB" id="A0A7W7IL69"/>